<dbReference type="SMART" id="SM00448">
    <property type="entry name" value="REC"/>
    <property type="match status" value="1"/>
</dbReference>
<keyword evidence="4" id="KW-0902">Two-component regulatory system</keyword>
<keyword evidence="6" id="KW-1133">Transmembrane helix</keyword>
<reference evidence="9 10" key="1">
    <citation type="submission" date="2018-07" db="EMBL/GenBank/DDBJ databases">
        <title>Genomic Encyclopedia of Type Strains, Phase III (KMG-III): the genomes of soil and plant-associated and newly described type strains.</title>
        <authorList>
            <person name="Whitman W."/>
        </authorList>
    </citation>
    <scope>NUCLEOTIDE SEQUENCE [LARGE SCALE GENOMIC DNA]</scope>
    <source>
        <strain evidence="9 10">CECT 8488</strain>
    </source>
</reference>
<dbReference type="InterPro" id="IPR001789">
    <property type="entry name" value="Sig_transdc_resp-reg_receiver"/>
</dbReference>
<feature type="domain" description="Response regulatory" evidence="8">
    <location>
        <begin position="659"/>
        <end position="776"/>
    </location>
</feature>
<dbReference type="Gene3D" id="3.30.565.10">
    <property type="entry name" value="Histidine kinase-like ATPase, C-terminal domain"/>
    <property type="match status" value="1"/>
</dbReference>
<comment type="caution">
    <text evidence="9">The sequence shown here is derived from an EMBL/GenBank/DDBJ whole genome shotgun (WGS) entry which is preliminary data.</text>
</comment>
<dbReference type="PANTHER" id="PTHR45339:SF1">
    <property type="entry name" value="HYBRID SIGNAL TRANSDUCTION HISTIDINE KINASE J"/>
    <property type="match status" value="1"/>
</dbReference>
<name>A0A3D9HJK9_9PROT</name>
<dbReference type="Pfam" id="PF00072">
    <property type="entry name" value="Response_reg"/>
    <property type="match status" value="1"/>
</dbReference>
<proteinExistence type="predicted"/>
<comment type="catalytic activity">
    <reaction evidence="1">
        <text>ATP + protein L-histidine = ADP + protein N-phospho-L-histidine.</text>
        <dbReference type="EC" id="2.7.13.3"/>
    </reaction>
</comment>
<evidence type="ECO:0000256" key="1">
    <source>
        <dbReference type="ARBA" id="ARBA00000085"/>
    </source>
</evidence>
<accession>A0A3D9HJK9</accession>
<dbReference type="Gene3D" id="3.40.50.2300">
    <property type="match status" value="1"/>
</dbReference>
<dbReference type="SUPFAM" id="SSF52172">
    <property type="entry name" value="CheY-like"/>
    <property type="match status" value="1"/>
</dbReference>
<dbReference type="EC" id="2.7.13.3" evidence="2"/>
<dbReference type="FunFam" id="3.30.565.10:FF:000010">
    <property type="entry name" value="Sensor histidine kinase RcsC"/>
    <property type="match status" value="1"/>
</dbReference>
<dbReference type="PANTHER" id="PTHR45339">
    <property type="entry name" value="HYBRID SIGNAL TRANSDUCTION HISTIDINE KINASE J"/>
    <property type="match status" value="1"/>
</dbReference>
<dbReference type="SMART" id="SM00388">
    <property type="entry name" value="HisKA"/>
    <property type="match status" value="1"/>
</dbReference>
<evidence type="ECO:0000256" key="5">
    <source>
        <dbReference type="PROSITE-ProRule" id="PRU00169"/>
    </source>
</evidence>
<evidence type="ECO:0000256" key="2">
    <source>
        <dbReference type="ARBA" id="ARBA00012438"/>
    </source>
</evidence>
<dbReference type="EMBL" id="QRDW01000006">
    <property type="protein sequence ID" value="RED49096.1"/>
    <property type="molecule type" value="Genomic_DNA"/>
</dbReference>
<evidence type="ECO:0000259" key="8">
    <source>
        <dbReference type="PROSITE" id="PS50110"/>
    </source>
</evidence>
<keyword evidence="9" id="KW-0418">Kinase</keyword>
<keyword evidence="10" id="KW-1185">Reference proteome</keyword>
<feature type="transmembrane region" description="Helical" evidence="6">
    <location>
        <begin position="12"/>
        <end position="36"/>
    </location>
</feature>
<dbReference type="SUPFAM" id="SSF47384">
    <property type="entry name" value="Homodimeric domain of signal transducing histidine kinase"/>
    <property type="match status" value="1"/>
</dbReference>
<dbReference type="CDD" id="cd16922">
    <property type="entry name" value="HATPase_EvgS-ArcB-TorS-like"/>
    <property type="match status" value="1"/>
</dbReference>
<evidence type="ECO:0000256" key="6">
    <source>
        <dbReference type="SAM" id="Phobius"/>
    </source>
</evidence>
<protein>
    <recommendedName>
        <fullName evidence="2">histidine kinase</fullName>
        <ecNumber evidence="2">2.7.13.3</ecNumber>
    </recommendedName>
</protein>
<keyword evidence="6" id="KW-0472">Membrane</keyword>
<dbReference type="Pfam" id="PF02518">
    <property type="entry name" value="HATPase_c"/>
    <property type="match status" value="1"/>
</dbReference>
<dbReference type="GO" id="GO:0000155">
    <property type="term" value="F:phosphorelay sensor kinase activity"/>
    <property type="evidence" value="ECO:0007669"/>
    <property type="project" value="InterPro"/>
</dbReference>
<dbReference type="InterPro" id="IPR003594">
    <property type="entry name" value="HATPase_dom"/>
</dbReference>
<organism evidence="9 10">
    <name type="scientific">Aestuariispira insulae</name>
    <dbReference type="NCBI Taxonomy" id="1461337"/>
    <lineage>
        <taxon>Bacteria</taxon>
        <taxon>Pseudomonadati</taxon>
        <taxon>Pseudomonadota</taxon>
        <taxon>Alphaproteobacteria</taxon>
        <taxon>Rhodospirillales</taxon>
        <taxon>Kiloniellaceae</taxon>
        <taxon>Aestuariispira</taxon>
    </lineage>
</organism>
<dbReference type="PRINTS" id="PR00344">
    <property type="entry name" value="BCTRLSENSOR"/>
</dbReference>
<keyword evidence="3 5" id="KW-0597">Phosphoprotein</keyword>
<evidence type="ECO:0000313" key="9">
    <source>
        <dbReference type="EMBL" id="RED49096.1"/>
    </source>
</evidence>
<dbReference type="InterPro" id="IPR005467">
    <property type="entry name" value="His_kinase_dom"/>
</dbReference>
<dbReference type="PROSITE" id="PS50109">
    <property type="entry name" value="HIS_KIN"/>
    <property type="match status" value="1"/>
</dbReference>
<dbReference type="CDD" id="cd00082">
    <property type="entry name" value="HisKA"/>
    <property type="match status" value="1"/>
</dbReference>
<keyword evidence="6" id="KW-0812">Transmembrane</keyword>
<sequence>MEGRRLISLRQSYRGIILFLCLTILGVVGVGVSVHFRVLEISDAWHLYTTARSERFVLLNKLRGDLGFGGMIHKFKNLVLRHDLGLVPGLETSFLNLKRHLEEYRKLGPSAAEEADLRAIELTVSDYEDKLGLLELLIEAGESPTVIDRRVRVSDAAALSALTNLENIAFHIGEGLRGSDRRRLRNLASIRAQLGYGGMIHAFKNYLLRGDEDYLDQARERAVAVRSLVEDFLTLDPTDVEQRHMMALLATVTAYRHSIERAENLRPLGMDISEIDDMVRVDDGAALEALDKLDAAMTLRLQQRKLQVDHSIDDIGGWLAVVLIGVGLALMLLTIFIGYLVKRGMLDPIDRLKEKVAGISGDRTADWRIDLNNPDFISVQQEINGLLDRLQSQLHEITMERDRTAAAMETKSRFVANVSHELRTPLNGIIGMSELLLSSPLTEDQKKLTGMVRQSGEVLKSLVNDILDFSKLNEGKINLVVVPCCITHMADLTISILSDKAAARGTKLEKQIDPDLSEWIAGDEGRITQILLNLCSNAVKFTENGTVTLSFRRRLVEDEEMLEIAVTDNGIGISAINLGRIFDRFEQVEEANGAQVEGTGLGLSIVGSLVELMGGTLGAKSEEGKGSHFTVTIPYRPCKAPVVSAGAAQSNNISVPPRKILVVEDNEINTVLIQRILEADGHMVETCSDGAQAVKAAQENSYDIILMDVQMPVMDGLEATRQIRALPNGAAGIPIVGVTANVMEDDRQVCALAGMNTIIAKPIEQAHLRQALADFAIR</sequence>
<gene>
    <name evidence="9" type="ORF">DFP90_10673</name>
</gene>
<feature type="modified residue" description="4-aspartylphosphate" evidence="5">
    <location>
        <position position="708"/>
    </location>
</feature>
<dbReference type="OrthoDB" id="9801651at2"/>
<evidence type="ECO:0000259" key="7">
    <source>
        <dbReference type="PROSITE" id="PS50109"/>
    </source>
</evidence>
<dbReference type="AlphaFoldDB" id="A0A3D9HJK9"/>
<dbReference type="SUPFAM" id="SSF55874">
    <property type="entry name" value="ATPase domain of HSP90 chaperone/DNA topoisomerase II/histidine kinase"/>
    <property type="match status" value="1"/>
</dbReference>
<dbReference type="Pfam" id="PF00512">
    <property type="entry name" value="HisKA"/>
    <property type="match status" value="1"/>
</dbReference>
<keyword evidence="9" id="KW-0808">Transferase</keyword>
<dbReference type="Proteomes" id="UP000256845">
    <property type="component" value="Unassembled WGS sequence"/>
</dbReference>
<evidence type="ECO:0000256" key="4">
    <source>
        <dbReference type="ARBA" id="ARBA00023012"/>
    </source>
</evidence>
<dbReference type="InterPro" id="IPR036890">
    <property type="entry name" value="HATPase_C_sf"/>
</dbReference>
<dbReference type="CDD" id="cd17546">
    <property type="entry name" value="REC_hyHK_CKI1_RcsC-like"/>
    <property type="match status" value="1"/>
</dbReference>
<dbReference type="InterPro" id="IPR036097">
    <property type="entry name" value="HisK_dim/P_sf"/>
</dbReference>
<dbReference type="Gene3D" id="1.10.287.130">
    <property type="match status" value="1"/>
</dbReference>
<dbReference type="InterPro" id="IPR003661">
    <property type="entry name" value="HisK_dim/P_dom"/>
</dbReference>
<evidence type="ECO:0000313" key="10">
    <source>
        <dbReference type="Proteomes" id="UP000256845"/>
    </source>
</evidence>
<feature type="domain" description="Histidine kinase" evidence="7">
    <location>
        <begin position="417"/>
        <end position="637"/>
    </location>
</feature>
<evidence type="ECO:0000256" key="3">
    <source>
        <dbReference type="ARBA" id="ARBA00022553"/>
    </source>
</evidence>
<dbReference type="PROSITE" id="PS50110">
    <property type="entry name" value="RESPONSE_REGULATORY"/>
    <property type="match status" value="1"/>
</dbReference>
<feature type="transmembrane region" description="Helical" evidence="6">
    <location>
        <begin position="315"/>
        <end position="341"/>
    </location>
</feature>
<dbReference type="InterPro" id="IPR011006">
    <property type="entry name" value="CheY-like_superfamily"/>
</dbReference>
<dbReference type="InterPro" id="IPR004358">
    <property type="entry name" value="Sig_transdc_His_kin-like_C"/>
</dbReference>
<dbReference type="SMART" id="SM00387">
    <property type="entry name" value="HATPase_c"/>
    <property type="match status" value="1"/>
</dbReference>